<keyword evidence="4" id="KW-1185">Reference proteome</keyword>
<name>A0A7W2M449_9FLAO</name>
<dbReference type="EMBL" id="JACGLT010000004">
    <property type="protein sequence ID" value="MBA6152363.1"/>
    <property type="molecule type" value="Genomic_DNA"/>
</dbReference>
<dbReference type="RefSeq" id="WP_182203860.1">
    <property type="nucleotide sequence ID" value="NZ_JACGLT010000004.1"/>
</dbReference>
<accession>A0A7W2M449</accession>
<evidence type="ECO:0000313" key="4">
    <source>
        <dbReference type="Proteomes" id="UP000541857"/>
    </source>
</evidence>
<feature type="signal peptide" evidence="1">
    <location>
        <begin position="1"/>
        <end position="20"/>
    </location>
</feature>
<comment type="caution">
    <text evidence="3">The sequence shown here is derived from an EMBL/GenBank/DDBJ whole genome shotgun (WGS) entry which is preliminary data.</text>
</comment>
<sequence>MRKSFNTILLLFAVSLVFNACDENAIPEVTENVPDGGTYAKFFFHVQDAPAVNFYFDEKKVSSVASSTSDEVKGNVYGSVFPSNAYALIPSGTFNVTARDLEGNTVAATSLTLAADSHHSIYLGGTDENYEIFTIEDDLPEANYEKIYWRFVNSMSNMPFAVDAYAVRAAVPATEDTPAEPVEIVTLGTGIAFKQAGDYKELKPGRYNYRIFESGTDYDVETSTPYIQNSITLASIGRVYSTQIRGTYTPTPGSKNIDYWRER</sequence>
<keyword evidence="1" id="KW-0732">Signal</keyword>
<dbReference type="InterPro" id="IPR025510">
    <property type="entry name" value="DUF4397"/>
</dbReference>
<gene>
    <name evidence="3" type="ORF">H3Z82_06455</name>
</gene>
<dbReference type="AlphaFoldDB" id="A0A7W2M449"/>
<proteinExistence type="predicted"/>
<evidence type="ECO:0000259" key="2">
    <source>
        <dbReference type="Pfam" id="PF14344"/>
    </source>
</evidence>
<protein>
    <submittedName>
        <fullName evidence="3">DUF4397 domain-containing protein</fullName>
    </submittedName>
</protein>
<feature type="chain" id="PRO_5030667477" evidence="1">
    <location>
        <begin position="21"/>
        <end position="263"/>
    </location>
</feature>
<organism evidence="3 4">
    <name type="scientific">Gelidibacter maritimus</name>
    <dbReference type="NCBI Taxonomy" id="2761487"/>
    <lineage>
        <taxon>Bacteria</taxon>
        <taxon>Pseudomonadati</taxon>
        <taxon>Bacteroidota</taxon>
        <taxon>Flavobacteriia</taxon>
        <taxon>Flavobacteriales</taxon>
        <taxon>Flavobacteriaceae</taxon>
        <taxon>Gelidibacter</taxon>
    </lineage>
</organism>
<evidence type="ECO:0000313" key="3">
    <source>
        <dbReference type="EMBL" id="MBA6152363.1"/>
    </source>
</evidence>
<dbReference type="Pfam" id="PF14344">
    <property type="entry name" value="DUF4397"/>
    <property type="match status" value="1"/>
</dbReference>
<evidence type="ECO:0000256" key="1">
    <source>
        <dbReference type="SAM" id="SignalP"/>
    </source>
</evidence>
<reference evidence="3 4" key="1">
    <citation type="submission" date="2020-07" db="EMBL/GenBank/DDBJ databases">
        <title>Bacterium isolated from marine sediment.</title>
        <authorList>
            <person name="Shang D."/>
        </authorList>
    </citation>
    <scope>NUCLEOTIDE SEQUENCE [LARGE SCALE GENOMIC DNA]</scope>
    <source>
        <strain evidence="3 4">F6074</strain>
    </source>
</reference>
<dbReference type="Proteomes" id="UP000541857">
    <property type="component" value="Unassembled WGS sequence"/>
</dbReference>
<feature type="domain" description="DUF4397" evidence="2">
    <location>
        <begin position="45"/>
        <end position="163"/>
    </location>
</feature>